<dbReference type="Proteomes" id="UP000241690">
    <property type="component" value="Unassembled WGS sequence"/>
</dbReference>
<dbReference type="AlphaFoldDB" id="A0A2T4A0G1"/>
<gene>
    <name evidence="2" type="ORF">M431DRAFT_256573</name>
</gene>
<proteinExistence type="predicted"/>
<evidence type="ECO:0000313" key="3">
    <source>
        <dbReference type="Proteomes" id="UP000241690"/>
    </source>
</evidence>
<accession>A0A2T4A0G1</accession>
<feature type="region of interest" description="Disordered" evidence="1">
    <location>
        <begin position="1"/>
        <end position="59"/>
    </location>
</feature>
<name>A0A2T4A0G1_TRIHA</name>
<dbReference type="RefSeq" id="XP_024770232.1">
    <property type="nucleotide sequence ID" value="XM_024913830.1"/>
</dbReference>
<organism evidence="2 3">
    <name type="scientific">Trichoderma harzianum CBS 226.95</name>
    <dbReference type="NCBI Taxonomy" id="983964"/>
    <lineage>
        <taxon>Eukaryota</taxon>
        <taxon>Fungi</taxon>
        <taxon>Dikarya</taxon>
        <taxon>Ascomycota</taxon>
        <taxon>Pezizomycotina</taxon>
        <taxon>Sordariomycetes</taxon>
        <taxon>Hypocreomycetidae</taxon>
        <taxon>Hypocreales</taxon>
        <taxon>Hypocreaceae</taxon>
        <taxon>Trichoderma</taxon>
    </lineage>
</organism>
<evidence type="ECO:0000256" key="1">
    <source>
        <dbReference type="SAM" id="MobiDB-lite"/>
    </source>
</evidence>
<feature type="compositionally biased region" description="Polar residues" evidence="1">
    <location>
        <begin position="8"/>
        <end position="17"/>
    </location>
</feature>
<reference evidence="2 3" key="1">
    <citation type="submission" date="2016-07" db="EMBL/GenBank/DDBJ databases">
        <title>Multiple horizontal gene transfer events from other fungi enriched the ability of initially mycotrophic Trichoderma (Ascomycota) to feed on dead plant biomass.</title>
        <authorList>
            <consortium name="DOE Joint Genome Institute"/>
            <person name="Aerts A."/>
            <person name="Atanasova L."/>
            <person name="Chenthamara K."/>
            <person name="Zhang J."/>
            <person name="Grujic M."/>
            <person name="Henrissat B."/>
            <person name="Kuo A."/>
            <person name="Salamov A."/>
            <person name="Lipzen A."/>
            <person name="Labutti K."/>
            <person name="Barry K."/>
            <person name="Miao Y."/>
            <person name="Rahimi M.J."/>
            <person name="Shen Q."/>
            <person name="Grigoriev I.V."/>
            <person name="Kubicek C.P."/>
            <person name="Druzhinina I.S."/>
        </authorList>
    </citation>
    <scope>NUCLEOTIDE SEQUENCE [LARGE SCALE GENOMIC DNA]</scope>
    <source>
        <strain evidence="2 3">CBS 226.95</strain>
    </source>
</reference>
<dbReference type="EMBL" id="KZ679688">
    <property type="protein sequence ID" value="PTB50555.1"/>
    <property type="molecule type" value="Genomic_DNA"/>
</dbReference>
<keyword evidence="3" id="KW-1185">Reference proteome</keyword>
<evidence type="ECO:0000313" key="2">
    <source>
        <dbReference type="EMBL" id="PTB50555.1"/>
    </source>
</evidence>
<protein>
    <submittedName>
        <fullName evidence="2">Uncharacterized protein</fullName>
    </submittedName>
</protein>
<dbReference type="GeneID" id="36622394"/>
<sequence length="88" mass="9889">MKRRKRACQTSIDTHPTSAPEGRLPAGSRSSREKTTLYTAEAQRQLPPSLRTGREDQKKFTLGHRGYTIINQGGFDGSFGNQSKRRIL</sequence>